<dbReference type="EMBL" id="SLUO01000001">
    <property type="protein sequence ID" value="TCL60992.1"/>
    <property type="molecule type" value="Genomic_DNA"/>
</dbReference>
<organism evidence="5 6">
    <name type="scientific">Kineothrix alysoides</name>
    <dbReference type="NCBI Taxonomy" id="1469948"/>
    <lineage>
        <taxon>Bacteria</taxon>
        <taxon>Bacillati</taxon>
        <taxon>Bacillota</taxon>
        <taxon>Clostridia</taxon>
        <taxon>Lachnospirales</taxon>
        <taxon>Lachnospiraceae</taxon>
        <taxon>Kineothrix</taxon>
    </lineage>
</organism>
<dbReference type="NCBIfam" id="TIGR01643">
    <property type="entry name" value="YD_repeat_2x"/>
    <property type="match status" value="6"/>
</dbReference>
<evidence type="ECO:0000259" key="3">
    <source>
        <dbReference type="Pfam" id="PF20148"/>
    </source>
</evidence>
<feature type="region of interest" description="Disordered" evidence="2">
    <location>
        <begin position="437"/>
        <end position="459"/>
    </location>
</feature>
<feature type="domain" description="Teneurin-like YD-shell" evidence="4">
    <location>
        <begin position="468"/>
        <end position="615"/>
    </location>
</feature>
<dbReference type="PANTHER" id="PTHR32305">
    <property type="match status" value="1"/>
</dbReference>
<dbReference type="Gene3D" id="2.180.10.10">
    <property type="entry name" value="RHS repeat-associated core"/>
    <property type="match status" value="3"/>
</dbReference>
<dbReference type="InterPro" id="IPR045351">
    <property type="entry name" value="DUF6531"/>
</dbReference>
<name>A0A4R1R6Q8_9FIRM</name>
<dbReference type="InterPro" id="IPR022385">
    <property type="entry name" value="Rhs_assc_core"/>
</dbReference>
<keyword evidence="1" id="KW-0677">Repeat</keyword>
<keyword evidence="6" id="KW-1185">Reference proteome</keyword>
<protein>
    <submittedName>
        <fullName evidence="5">RHS repeat-associated protein</fullName>
    </submittedName>
</protein>
<feature type="compositionally biased region" description="Acidic residues" evidence="2">
    <location>
        <begin position="741"/>
        <end position="751"/>
    </location>
</feature>
<feature type="domain" description="Teneurin-like YD-shell" evidence="4">
    <location>
        <begin position="297"/>
        <end position="438"/>
    </location>
</feature>
<gene>
    <name evidence="5" type="ORF">EDD76_10189</name>
</gene>
<dbReference type="InterPro" id="IPR050708">
    <property type="entry name" value="T6SS_VgrG/RHS"/>
</dbReference>
<feature type="domain" description="Teneurin-like YD-shell" evidence="4">
    <location>
        <begin position="651"/>
        <end position="799"/>
    </location>
</feature>
<dbReference type="InterPro" id="IPR031325">
    <property type="entry name" value="RHS_repeat"/>
</dbReference>
<dbReference type="RefSeq" id="WP_031391358.1">
    <property type="nucleotide sequence ID" value="NZ_JPNB01000002.1"/>
</dbReference>
<accession>A0A4R1R6Q8</accession>
<proteinExistence type="predicted"/>
<dbReference type="Pfam" id="PF20148">
    <property type="entry name" value="DUF6531"/>
    <property type="match status" value="1"/>
</dbReference>
<dbReference type="AlphaFoldDB" id="A0A4R1R6Q8"/>
<dbReference type="InterPro" id="IPR006530">
    <property type="entry name" value="YD"/>
</dbReference>
<dbReference type="STRING" id="1469948.GCA_000732725_02680"/>
<sequence>MSTLERNRVFELQALEEFQEGSIKALAEAERISAELDGHMRTVAGLIGQVPGECREPSFSGSMGAVPGTFVYEAYAAARTRVDQAVGRLSAEIPQKDGLAAELQQEAKGKMVRCAGMIQGLEDLIDAGALSLGYEEFTRALEDYKGKWEEAEAGKEIDEERALELLGFADYSVLTGDPVNILTGNFVFRETALYIGGRCPLSFAYSYNSLSTKKGSMGRSFVHTMELRLEQNGDSVSFWGPEGNRKRFRQSPEGYRREDGVLLREEGGLRYKDNGPVQYVFGADGRCLRQEDTYGRGASLSYDGEGRLCRMETDTGEALDYRYEEERLVRVEDHTGRGVDLVYEEGRLVQMVDPIGHGLCYGYGSNNRITKVLDRTGALQVENTYDAGRRVLEQRFGDGTRIHYEYTEGKNRRVVTGRDGRRTVFLYDSKGRLIASQEESGEKKKDIFSFEQKPEEPRTQELPGIVRDEEGNIIQLQRTGEGADRLRYDERGNVVELVLAEGIRFRYAYDAWNRVKERTDGRGYTTGYRYDGNGRLLEVRHPDGTERSYRYDGNGRLIARRLEDGQERKFTYNAEGLLCRVQEETGEEIAIGYDLQGRPVEFLRADGSRIRYGYGADGEIRVEDSRRGRPGTGGYRPVLPAPPVHGGEAVCTYDEAGNVTGRELPDGTSFRYAYDSRNRLIRVTDGEGNTFRYGYDPLGRCQWKQDPMGAQTRYTYDARGRLTSVQDAHGTVTDVSGFTGEWEEGLPEEGEPLSLTLPGITEERDPTGRLLFRRYPGGIRSSYDYDCCGRISRILHEDDRGIIEELGYGYDGNGSCIRVEKARKGCEEDSGEYRYAYDALGRLTESRKDGKVLRRYRYDARGNRLEMESEEGKLLYRYDGEGKLSGIEGEEKSMVPVTDPHREERLRYRSLASGGSVTEEETGKGTRRYFYSGLPQGYVEEDGTVHYFLTDYLGSVLRVCSVQGKTESVCAYDEFGVVKEGEAGPVGFAGYLSEGDGTFRTRGRRYDPAAGRFLSPDPWPGNPGNPQTMNRYVYVLNRPLNLTDATGAYPETGRERLTFQTTLSPQSQPAFSYADYPALEPDYFKNKMAEQSARAQALGNKIHYEVDKTETNQETWIEKLDRYVDELMDSADHVMCCKQCQSGHRSAGGGLYGVQWQEPEGGNG</sequence>
<evidence type="ECO:0000256" key="1">
    <source>
        <dbReference type="ARBA" id="ARBA00022737"/>
    </source>
</evidence>
<dbReference type="Proteomes" id="UP000295718">
    <property type="component" value="Unassembled WGS sequence"/>
</dbReference>
<feature type="region of interest" description="Disordered" evidence="2">
    <location>
        <begin position="741"/>
        <end position="760"/>
    </location>
</feature>
<evidence type="ECO:0000313" key="6">
    <source>
        <dbReference type="Proteomes" id="UP000295718"/>
    </source>
</evidence>
<reference evidence="5 6" key="1">
    <citation type="submission" date="2019-03" db="EMBL/GenBank/DDBJ databases">
        <title>Genomic Encyclopedia of Type Strains, Phase IV (KMG-IV): sequencing the most valuable type-strain genomes for metagenomic binning, comparative biology and taxonomic classification.</title>
        <authorList>
            <person name="Goeker M."/>
        </authorList>
    </citation>
    <scope>NUCLEOTIDE SEQUENCE [LARGE SCALE GENOMIC DNA]</scope>
    <source>
        <strain evidence="5 6">DSM 100556</strain>
    </source>
</reference>
<dbReference type="InterPro" id="IPR056823">
    <property type="entry name" value="TEN-like_YD-shell"/>
</dbReference>
<dbReference type="NCBIfam" id="TIGR03696">
    <property type="entry name" value="Rhs_assc_core"/>
    <property type="match status" value="1"/>
</dbReference>
<evidence type="ECO:0000313" key="5">
    <source>
        <dbReference type="EMBL" id="TCL60992.1"/>
    </source>
</evidence>
<evidence type="ECO:0000256" key="2">
    <source>
        <dbReference type="SAM" id="MobiDB-lite"/>
    </source>
</evidence>
<feature type="compositionally biased region" description="Basic and acidic residues" evidence="2">
    <location>
        <begin position="440"/>
        <end position="459"/>
    </location>
</feature>
<dbReference type="SUPFAM" id="SSF69304">
    <property type="entry name" value="Tricorn protease N-terminal domain"/>
    <property type="match status" value="1"/>
</dbReference>
<dbReference type="Pfam" id="PF25023">
    <property type="entry name" value="TEN_YD-shell"/>
    <property type="match status" value="3"/>
</dbReference>
<dbReference type="PANTHER" id="PTHR32305:SF15">
    <property type="entry name" value="PROTEIN RHSA-RELATED"/>
    <property type="match status" value="1"/>
</dbReference>
<comment type="caution">
    <text evidence="5">The sequence shown here is derived from an EMBL/GenBank/DDBJ whole genome shotgun (WGS) entry which is preliminary data.</text>
</comment>
<dbReference type="Pfam" id="PF05593">
    <property type="entry name" value="RHS_repeat"/>
    <property type="match status" value="1"/>
</dbReference>
<feature type="domain" description="DUF6531" evidence="3">
    <location>
        <begin position="176"/>
        <end position="248"/>
    </location>
</feature>
<evidence type="ECO:0000259" key="4">
    <source>
        <dbReference type="Pfam" id="PF25023"/>
    </source>
</evidence>